<dbReference type="AlphaFoldDB" id="A0A2D3TBC6"/>
<dbReference type="GO" id="GO:0046903">
    <property type="term" value="P:secretion"/>
    <property type="evidence" value="ECO:0007669"/>
    <property type="project" value="InterPro"/>
</dbReference>
<reference evidence="3" key="1">
    <citation type="submission" date="2016-10" db="EMBL/GenBank/DDBJ databases">
        <authorList>
            <person name="Chevignon G."/>
        </authorList>
    </citation>
    <scope>NUCLEOTIDE SEQUENCE [LARGE SCALE GENOMIC DNA]</scope>
    <source>
        <strain evidence="3">ZA17</strain>
    </source>
</reference>
<dbReference type="RefSeq" id="WP_100095979.1">
    <property type="nucleotide sequence ID" value="NZ_CP017613.1"/>
</dbReference>
<dbReference type="Proteomes" id="UP000229055">
    <property type="component" value="Chromosome"/>
</dbReference>
<feature type="domain" description="Hypersensitivity response secretion-like HrpJ" evidence="1">
    <location>
        <begin position="72"/>
        <end position="196"/>
    </location>
</feature>
<evidence type="ECO:0000259" key="1">
    <source>
        <dbReference type="Pfam" id="PF07201"/>
    </source>
</evidence>
<dbReference type="Gene3D" id="1.20.1280.80">
    <property type="match status" value="1"/>
</dbReference>
<protein>
    <submittedName>
        <fullName evidence="2">SepL/TyeA/HrpJ family type III secretion system gatekeeper</fullName>
    </submittedName>
</protein>
<organism evidence="2 3">
    <name type="scientific">Candidatus Williamhamiltonella defendens</name>
    <dbReference type="NCBI Taxonomy" id="138072"/>
    <lineage>
        <taxon>Bacteria</taxon>
        <taxon>Pseudomonadati</taxon>
        <taxon>Pseudomonadota</taxon>
        <taxon>Gammaproteobacteria</taxon>
        <taxon>Enterobacterales</taxon>
        <taxon>Enterobacteriaceae</taxon>
        <taxon>aphid secondary symbionts</taxon>
        <taxon>Candidatus Williamhamiltonella</taxon>
    </lineage>
</organism>
<dbReference type="InterPro" id="IPR013351">
    <property type="entry name" value="T3SS_TyeA-rel"/>
</dbReference>
<name>A0A2D3TBC6_9ENTR</name>
<gene>
    <name evidence="2" type="ORF">BJP43_00620</name>
</gene>
<dbReference type="InterPro" id="IPR010812">
    <property type="entry name" value="HrpJ-like"/>
</dbReference>
<dbReference type="Pfam" id="PF07201">
    <property type="entry name" value="HrpJ"/>
    <property type="match status" value="1"/>
</dbReference>
<dbReference type="NCBIfam" id="NF011872">
    <property type="entry name" value="PRK15345.1"/>
    <property type="match status" value="1"/>
</dbReference>
<sequence>MSTINSHHSLLINDIDHRQSAESEKKTTIAHQISPGSSVMEAIFEQQVQLSSQTETIEMMGLKIGEYYKQLKNTRSERSKNLLLQFIESQGKDGFNDLLKKNLSHHANSDLLLAQQILQTGFLLTQQGHNPLRRRQLSKQLADLMEQEGWEISLFGLLEFNDMPTENFSRLRRLFQQVIDDEEYSVINFFEKIKEWADRKRRIRVLLRAMAFELNSQPAPEKGRRLKIMIDRLKRLLLFLSLDERCEVMASCYGLEGDVLLSQILEITAQSWVFKDWLEERLDDAFNLENLQKRELIVDLTRLFKIMPDGCFTDDDHREQILEAFSSFEC</sequence>
<evidence type="ECO:0000313" key="3">
    <source>
        <dbReference type="Proteomes" id="UP000229055"/>
    </source>
</evidence>
<proteinExistence type="predicted"/>
<reference evidence="3" key="2">
    <citation type="submission" date="2017-11" db="EMBL/GenBank/DDBJ databases">
        <title>PacBio sequencing of new strain of the secondary endosymbiont Candidatus Hamiltonella defensa.</title>
        <authorList>
            <person name="Strand M.R."/>
            <person name="Oliver K."/>
        </authorList>
    </citation>
    <scope>NUCLEOTIDE SEQUENCE [LARGE SCALE GENOMIC DNA]</scope>
    <source>
        <strain evidence="3">ZA17</strain>
    </source>
</reference>
<dbReference type="InterPro" id="IPR038347">
    <property type="entry name" value="TyeA_sf"/>
</dbReference>
<dbReference type="EMBL" id="CP017613">
    <property type="protein sequence ID" value="ATW33023.1"/>
    <property type="molecule type" value="Genomic_DNA"/>
</dbReference>
<evidence type="ECO:0000313" key="2">
    <source>
        <dbReference type="EMBL" id="ATW33023.1"/>
    </source>
</evidence>
<dbReference type="GO" id="GO:0019867">
    <property type="term" value="C:outer membrane"/>
    <property type="evidence" value="ECO:0007669"/>
    <property type="project" value="InterPro"/>
</dbReference>
<dbReference type="NCBIfam" id="TIGR02511">
    <property type="entry name" value="type_III_tyeA"/>
    <property type="match status" value="1"/>
</dbReference>
<dbReference type="SUPFAM" id="SSF140591">
    <property type="entry name" value="Type III secretion system domain"/>
    <property type="match status" value="2"/>
</dbReference>
<accession>A0A2D3TBC6</accession>